<dbReference type="EMBL" id="FMSP01000007">
    <property type="protein sequence ID" value="SCV71602.1"/>
    <property type="molecule type" value="Genomic_DNA"/>
</dbReference>
<dbReference type="Proteomes" id="UP000198372">
    <property type="component" value="Unassembled WGS sequence"/>
</dbReference>
<organism evidence="4 5">
    <name type="scientific">Microbotryum intermedium</name>
    <dbReference type="NCBI Taxonomy" id="269621"/>
    <lineage>
        <taxon>Eukaryota</taxon>
        <taxon>Fungi</taxon>
        <taxon>Dikarya</taxon>
        <taxon>Basidiomycota</taxon>
        <taxon>Pucciniomycotina</taxon>
        <taxon>Microbotryomycetes</taxon>
        <taxon>Microbotryales</taxon>
        <taxon>Microbotryaceae</taxon>
        <taxon>Microbotryum</taxon>
    </lineage>
</organism>
<feature type="compositionally biased region" description="Basic and acidic residues" evidence="1">
    <location>
        <begin position="209"/>
        <end position="221"/>
    </location>
</feature>
<keyword evidence="2" id="KW-1133">Transmembrane helix</keyword>
<evidence type="ECO:0000313" key="4">
    <source>
        <dbReference type="EMBL" id="SCV71602.1"/>
    </source>
</evidence>
<evidence type="ECO:0000256" key="3">
    <source>
        <dbReference type="SAM" id="SignalP"/>
    </source>
</evidence>
<feature type="signal peptide" evidence="3">
    <location>
        <begin position="1"/>
        <end position="22"/>
    </location>
</feature>
<feature type="region of interest" description="Disordered" evidence="1">
    <location>
        <begin position="108"/>
        <end position="177"/>
    </location>
</feature>
<keyword evidence="5" id="KW-1185">Reference proteome</keyword>
<protein>
    <submittedName>
        <fullName evidence="4">BQ2448_3190 protein</fullName>
    </submittedName>
</protein>
<evidence type="ECO:0000313" key="5">
    <source>
        <dbReference type="Proteomes" id="UP000198372"/>
    </source>
</evidence>
<dbReference type="AlphaFoldDB" id="A0A238FCN5"/>
<feature type="transmembrane region" description="Helical" evidence="2">
    <location>
        <begin position="75"/>
        <end position="98"/>
    </location>
</feature>
<sequence length="270" mass="29109">MSSRPNFFQLFLLVSTAAPLFGMRMLVEANSVVENALRYRQRYNLTDTAANSTLADGANSTIADDSPLAGDSGRVSLSLITIILPTVVACIIGLLFVINPKKARNGAAAERAPSGSPPRYSHGSNSAFRICRPGHDTNGAAIEEGGQRAGSRDEDDAWEDSSRPAAQEEEKEGLPSYAVDIDLPGYAHILRSNARQVDSTFIPVSSETSHLDPSAESHDAEEQLASHADYERASRNNGPRAPEPVVVREMAQVRRQTAMQSPALEHASLR</sequence>
<accession>A0A238FCN5</accession>
<keyword evidence="2" id="KW-0472">Membrane</keyword>
<feature type="chain" id="PRO_5012624525" evidence="3">
    <location>
        <begin position="23"/>
        <end position="270"/>
    </location>
</feature>
<gene>
    <name evidence="4" type="ORF">BQ2448_3190</name>
</gene>
<keyword evidence="2" id="KW-0812">Transmembrane</keyword>
<reference evidence="5" key="1">
    <citation type="submission" date="2016-09" db="EMBL/GenBank/DDBJ databases">
        <authorList>
            <person name="Jeantristanb JTB J.-T."/>
            <person name="Ricardo R."/>
        </authorList>
    </citation>
    <scope>NUCLEOTIDE SEQUENCE [LARGE SCALE GENOMIC DNA]</scope>
</reference>
<proteinExistence type="predicted"/>
<name>A0A238FCN5_9BASI</name>
<evidence type="ECO:0000256" key="1">
    <source>
        <dbReference type="SAM" id="MobiDB-lite"/>
    </source>
</evidence>
<evidence type="ECO:0000256" key="2">
    <source>
        <dbReference type="SAM" id="Phobius"/>
    </source>
</evidence>
<feature type="region of interest" description="Disordered" evidence="1">
    <location>
        <begin position="205"/>
        <end position="270"/>
    </location>
</feature>
<keyword evidence="3" id="KW-0732">Signal</keyword>
<dbReference type="OrthoDB" id="2536588at2759"/>